<evidence type="ECO:0000313" key="9">
    <source>
        <dbReference type="Proteomes" id="UP000187209"/>
    </source>
</evidence>
<comment type="subcellular location">
    <subcellularLocation>
        <location evidence="1">Cell membrane</location>
        <topology evidence="1">Multi-pass membrane protein</topology>
    </subcellularLocation>
</comment>
<dbReference type="EMBL" id="MPUH01000704">
    <property type="protein sequence ID" value="OMJ75207.1"/>
    <property type="molecule type" value="Genomic_DNA"/>
</dbReference>
<evidence type="ECO:0000256" key="5">
    <source>
        <dbReference type="ARBA" id="ARBA00022989"/>
    </source>
</evidence>
<evidence type="ECO:0000256" key="1">
    <source>
        <dbReference type="ARBA" id="ARBA00004651"/>
    </source>
</evidence>
<feature type="transmembrane region" description="Helical" evidence="7">
    <location>
        <begin position="296"/>
        <end position="318"/>
    </location>
</feature>
<feature type="transmembrane region" description="Helical" evidence="7">
    <location>
        <begin position="420"/>
        <end position="440"/>
    </location>
</feature>
<reference evidence="8 9" key="1">
    <citation type="submission" date="2016-11" db="EMBL/GenBank/DDBJ databases">
        <title>The macronuclear genome of Stentor coeruleus: a giant cell with tiny introns.</title>
        <authorList>
            <person name="Slabodnick M."/>
            <person name="Ruby J.G."/>
            <person name="Reiff S.B."/>
            <person name="Swart E.C."/>
            <person name="Gosai S."/>
            <person name="Prabakaran S."/>
            <person name="Witkowska E."/>
            <person name="Larue G.E."/>
            <person name="Fisher S."/>
            <person name="Freeman R.M."/>
            <person name="Gunawardena J."/>
            <person name="Chu W."/>
            <person name="Stover N.A."/>
            <person name="Gregory B.D."/>
            <person name="Nowacki M."/>
            <person name="Derisi J."/>
            <person name="Roy S.W."/>
            <person name="Marshall W.F."/>
            <person name="Sood P."/>
        </authorList>
    </citation>
    <scope>NUCLEOTIDE SEQUENCE [LARGE SCALE GENOMIC DNA]</scope>
    <source>
        <strain evidence="8">WM001</strain>
    </source>
</reference>
<gene>
    <name evidence="8" type="ORF">SteCoe_25720</name>
</gene>
<feature type="transmembrane region" description="Helical" evidence="7">
    <location>
        <begin position="104"/>
        <end position="125"/>
    </location>
</feature>
<protein>
    <recommendedName>
        <fullName evidence="10">Major facilitator superfamily (MFS) profile domain-containing protein</fullName>
    </recommendedName>
</protein>
<feature type="transmembrane region" description="Helical" evidence="7">
    <location>
        <begin position="350"/>
        <end position="371"/>
    </location>
</feature>
<dbReference type="InterPro" id="IPR050171">
    <property type="entry name" value="MFS_Transporters"/>
</dbReference>
<accession>A0A1R2BEK7</accession>
<dbReference type="InterPro" id="IPR036259">
    <property type="entry name" value="MFS_trans_sf"/>
</dbReference>
<keyword evidence="2" id="KW-0813">Transport</keyword>
<name>A0A1R2BEK7_9CILI</name>
<sequence length="464" mass="53252">MDKDNQSEEEGEEKGLNEDIKQENLYEKYMQGWAELKTCPRELWFLYIVRFGINSSQFVLFTCITSYLIEVQDISESSVSIIYAIIIFLLISLTIFISNFPDRYGLRITLIISSLAGSLYYILAIIFNNSLVHVCILILILPIHFIFAMAGYDIGIKYYTKESCRDSAASLGIILNYTSVILAGVVIELVYYFGSKTHEDFCYIFGYCLICLLISSVMSLFLRQLDFNYRLEEEKNLDKAKKVSAWEHTRRVLVTKKFWRFFIVVSLIMIIKTIFYQQAIALPLYMDRDMGDDSHFGLMIILNQVLVIILVPFVLFWIHYINSYTTFLVAGLIAVLAPLVFLFGGSYYTVVSHIIITSISEGLFAPTILSYSLKVSPQGKESVLVSISQIPYGLSILVTGITGTLLAEAYCPEDGENKCWFMWTVMSFYAFIALMGLFLFRKCLEEPLFEHNPYIPCSKERIFM</sequence>
<keyword evidence="3" id="KW-1003">Cell membrane</keyword>
<dbReference type="SUPFAM" id="SSF103473">
    <property type="entry name" value="MFS general substrate transporter"/>
    <property type="match status" value="2"/>
</dbReference>
<dbReference type="PANTHER" id="PTHR23517">
    <property type="entry name" value="RESISTANCE PROTEIN MDTM, PUTATIVE-RELATED-RELATED"/>
    <property type="match status" value="1"/>
</dbReference>
<dbReference type="GO" id="GO:0005886">
    <property type="term" value="C:plasma membrane"/>
    <property type="evidence" value="ECO:0007669"/>
    <property type="project" value="UniProtKB-SubCell"/>
</dbReference>
<evidence type="ECO:0000256" key="7">
    <source>
        <dbReference type="SAM" id="Phobius"/>
    </source>
</evidence>
<feature type="transmembrane region" description="Helical" evidence="7">
    <location>
        <begin position="81"/>
        <end position="97"/>
    </location>
</feature>
<dbReference type="Proteomes" id="UP000187209">
    <property type="component" value="Unassembled WGS sequence"/>
</dbReference>
<keyword evidence="9" id="KW-1185">Reference proteome</keyword>
<feature type="transmembrane region" description="Helical" evidence="7">
    <location>
        <begin position="325"/>
        <end position="344"/>
    </location>
</feature>
<evidence type="ECO:0000256" key="3">
    <source>
        <dbReference type="ARBA" id="ARBA00022475"/>
    </source>
</evidence>
<evidence type="ECO:0000313" key="8">
    <source>
        <dbReference type="EMBL" id="OMJ75207.1"/>
    </source>
</evidence>
<feature type="transmembrane region" description="Helical" evidence="7">
    <location>
        <begin position="204"/>
        <end position="222"/>
    </location>
</feature>
<evidence type="ECO:0000256" key="6">
    <source>
        <dbReference type="ARBA" id="ARBA00023136"/>
    </source>
</evidence>
<evidence type="ECO:0008006" key="10">
    <source>
        <dbReference type="Google" id="ProtNLM"/>
    </source>
</evidence>
<keyword evidence="4 7" id="KW-0812">Transmembrane</keyword>
<evidence type="ECO:0000256" key="2">
    <source>
        <dbReference type="ARBA" id="ARBA00022448"/>
    </source>
</evidence>
<evidence type="ECO:0000256" key="4">
    <source>
        <dbReference type="ARBA" id="ARBA00022692"/>
    </source>
</evidence>
<organism evidence="8 9">
    <name type="scientific">Stentor coeruleus</name>
    <dbReference type="NCBI Taxonomy" id="5963"/>
    <lineage>
        <taxon>Eukaryota</taxon>
        <taxon>Sar</taxon>
        <taxon>Alveolata</taxon>
        <taxon>Ciliophora</taxon>
        <taxon>Postciliodesmatophora</taxon>
        <taxon>Heterotrichea</taxon>
        <taxon>Heterotrichida</taxon>
        <taxon>Stentoridae</taxon>
        <taxon>Stentor</taxon>
    </lineage>
</organism>
<feature type="transmembrane region" description="Helical" evidence="7">
    <location>
        <begin position="258"/>
        <end position="276"/>
    </location>
</feature>
<dbReference type="AlphaFoldDB" id="A0A1R2BEK7"/>
<dbReference type="PANTHER" id="PTHR23517:SF3">
    <property type="entry name" value="INTEGRAL MEMBRANE TRANSPORT PROTEIN"/>
    <property type="match status" value="1"/>
</dbReference>
<proteinExistence type="predicted"/>
<feature type="transmembrane region" description="Helical" evidence="7">
    <location>
        <begin position="383"/>
        <end position="408"/>
    </location>
</feature>
<feature type="transmembrane region" description="Helical" evidence="7">
    <location>
        <begin position="173"/>
        <end position="192"/>
    </location>
</feature>
<feature type="transmembrane region" description="Helical" evidence="7">
    <location>
        <begin position="44"/>
        <end position="69"/>
    </location>
</feature>
<feature type="transmembrane region" description="Helical" evidence="7">
    <location>
        <begin position="131"/>
        <end position="152"/>
    </location>
</feature>
<keyword evidence="6 7" id="KW-0472">Membrane</keyword>
<dbReference type="Gene3D" id="1.20.1250.20">
    <property type="entry name" value="MFS general substrate transporter like domains"/>
    <property type="match status" value="2"/>
</dbReference>
<comment type="caution">
    <text evidence="8">The sequence shown here is derived from an EMBL/GenBank/DDBJ whole genome shotgun (WGS) entry which is preliminary data.</text>
</comment>
<keyword evidence="5 7" id="KW-1133">Transmembrane helix</keyword>